<evidence type="ECO:0000256" key="3">
    <source>
        <dbReference type="ARBA" id="ARBA00022692"/>
    </source>
</evidence>
<keyword evidence="6 8" id="KW-1133">Transmembrane helix</keyword>
<dbReference type="SUPFAM" id="SSF52540">
    <property type="entry name" value="P-loop containing nucleoside triphosphate hydrolases"/>
    <property type="match status" value="1"/>
</dbReference>
<gene>
    <name evidence="11" type="ORF">C7H52_11820</name>
</gene>
<keyword evidence="7 8" id="KW-0472">Membrane</keyword>
<keyword evidence="3 8" id="KW-0812">Transmembrane</keyword>
<dbReference type="GO" id="GO:0016887">
    <property type="term" value="F:ATP hydrolysis activity"/>
    <property type="evidence" value="ECO:0007669"/>
    <property type="project" value="InterPro"/>
</dbReference>
<dbReference type="InterPro" id="IPR039421">
    <property type="entry name" value="Type_1_exporter"/>
</dbReference>
<dbReference type="OrthoDB" id="9780296at2"/>
<dbReference type="EMBL" id="PXOQ01000015">
    <property type="protein sequence ID" value="PSG86372.1"/>
    <property type="molecule type" value="Genomic_DNA"/>
</dbReference>
<evidence type="ECO:0000256" key="6">
    <source>
        <dbReference type="ARBA" id="ARBA00022989"/>
    </source>
</evidence>
<comment type="caution">
    <text evidence="11">The sequence shown here is derived from an EMBL/GenBank/DDBJ whole genome shotgun (WGS) entry which is preliminary data.</text>
</comment>
<feature type="transmembrane region" description="Helical" evidence="8">
    <location>
        <begin position="160"/>
        <end position="182"/>
    </location>
</feature>
<dbReference type="InterPro" id="IPR036640">
    <property type="entry name" value="ABC1_TM_sf"/>
</dbReference>
<sequence length="591" mass="67269">MSDKKDSILDVKLFKRLFDFTKPYRPLFYGLLVLVLILAALSIAVPHLLKYTVDQKIVLKDENGFLFFILLMLGLTIIEALFQFLFSFYSSWLGHNMIKDIRDKLFHYVLSFKMTYFDNSSVGVLITRTVTDMERIGAVFGESLFDISKDLTIMLGISFYMLYLDWELSLIVFVTLPLVLYATRIFQKYMKRAFEEVRNEVSNLNSFVQERVTGMKILQLFTREQTEAKKFYEINNRHKKAWLKTVWYNSIFFPIAEFLSSITLGLVVWYGGLNVIANDTATPGILFAFVVMIPKLFRPLRQIADKFNTLQMGMVAANRVFKILDTKSQIDNVGKVNVASFKGDISFDNVVFSYVKDEPVLRGISFNVKEGETVAIVGATGAGKSTIINLLNRFYDIESGQIKIDNQPINEVTLTSLRQQIAVVLQDVFLFADTILNNITLKNPEITQQDVEAAAKSIGVHEFIMSLPNGYQYNVKERGVMLSSGQRQLISFLRAYVTNPSILVLDEATSSVDSYSEQLIQTATEKITKDRTSIIIAHRLATVKKADKIIVMDAGEIMEQGTHDELLSKESGYYRNLYDAQFLNGNVSELE</sequence>
<keyword evidence="12" id="KW-1185">Reference proteome</keyword>
<dbReference type="PROSITE" id="PS50929">
    <property type="entry name" value="ABC_TM1F"/>
    <property type="match status" value="1"/>
</dbReference>
<dbReference type="AlphaFoldDB" id="A0A2T1N521"/>
<dbReference type="PROSITE" id="PS00211">
    <property type="entry name" value="ABC_TRANSPORTER_1"/>
    <property type="match status" value="1"/>
</dbReference>
<name>A0A2T1N521_9FLAO</name>
<evidence type="ECO:0000313" key="11">
    <source>
        <dbReference type="EMBL" id="PSG86372.1"/>
    </source>
</evidence>
<dbReference type="Gene3D" id="1.20.1560.10">
    <property type="entry name" value="ABC transporter type 1, transmembrane domain"/>
    <property type="match status" value="1"/>
</dbReference>
<dbReference type="SMART" id="SM00382">
    <property type="entry name" value="AAA"/>
    <property type="match status" value="1"/>
</dbReference>
<dbReference type="InterPro" id="IPR017871">
    <property type="entry name" value="ABC_transporter-like_CS"/>
</dbReference>
<dbReference type="RefSeq" id="WP_106464111.1">
    <property type="nucleotide sequence ID" value="NZ_PXOQ01000015.1"/>
</dbReference>
<dbReference type="PANTHER" id="PTHR43394">
    <property type="entry name" value="ATP-DEPENDENT PERMEASE MDL1, MITOCHONDRIAL"/>
    <property type="match status" value="1"/>
</dbReference>
<accession>A0A2T1N521</accession>
<feature type="transmembrane region" description="Helical" evidence="8">
    <location>
        <begin position="246"/>
        <end position="270"/>
    </location>
</feature>
<dbReference type="CDD" id="cd18544">
    <property type="entry name" value="ABC_6TM_TmrA_like"/>
    <property type="match status" value="1"/>
</dbReference>
<reference evidence="11 12" key="1">
    <citation type="submission" date="2018-03" db="EMBL/GenBank/DDBJ databases">
        <title>Mesoflavibacter sp. HG37 and Mesoflavibacter sp. HG96 sp.nov., two marine bacteria isolated from seawater of Western Pacific Ocean.</title>
        <authorList>
            <person name="Cheng H."/>
            <person name="Wu Y.-H."/>
            <person name="Guo L.-L."/>
            <person name="Xu X.-W."/>
        </authorList>
    </citation>
    <scope>NUCLEOTIDE SEQUENCE [LARGE SCALE GENOMIC DNA]</scope>
    <source>
        <strain evidence="11 12">KCTC 32269</strain>
    </source>
</reference>
<dbReference type="GO" id="GO:0005524">
    <property type="term" value="F:ATP binding"/>
    <property type="evidence" value="ECO:0007669"/>
    <property type="project" value="UniProtKB-KW"/>
</dbReference>
<dbReference type="InterPro" id="IPR003593">
    <property type="entry name" value="AAA+_ATPase"/>
</dbReference>
<dbReference type="GO" id="GO:0015421">
    <property type="term" value="F:ABC-type oligopeptide transporter activity"/>
    <property type="evidence" value="ECO:0007669"/>
    <property type="project" value="TreeGrafter"/>
</dbReference>
<dbReference type="FunFam" id="3.40.50.300:FF:000287">
    <property type="entry name" value="Multidrug ABC transporter ATP-binding protein"/>
    <property type="match status" value="1"/>
</dbReference>
<dbReference type="Pfam" id="PF00005">
    <property type="entry name" value="ABC_tran"/>
    <property type="match status" value="1"/>
</dbReference>
<dbReference type="Pfam" id="PF00664">
    <property type="entry name" value="ABC_membrane"/>
    <property type="match status" value="1"/>
</dbReference>
<evidence type="ECO:0000259" key="9">
    <source>
        <dbReference type="PROSITE" id="PS50893"/>
    </source>
</evidence>
<protein>
    <submittedName>
        <fullName evidence="11">Antibiotic ABC transporter ATP-binding protein</fullName>
    </submittedName>
</protein>
<feature type="domain" description="ABC transporter" evidence="9">
    <location>
        <begin position="345"/>
        <end position="579"/>
    </location>
</feature>
<evidence type="ECO:0000259" key="10">
    <source>
        <dbReference type="PROSITE" id="PS50929"/>
    </source>
</evidence>
<dbReference type="SUPFAM" id="SSF90123">
    <property type="entry name" value="ABC transporter transmembrane region"/>
    <property type="match status" value="1"/>
</dbReference>
<keyword evidence="2" id="KW-0813">Transport</keyword>
<keyword evidence="4" id="KW-0547">Nucleotide-binding</keyword>
<dbReference type="CDD" id="cd03254">
    <property type="entry name" value="ABCC_Glucan_exporter_like"/>
    <property type="match status" value="1"/>
</dbReference>
<comment type="subcellular location">
    <subcellularLocation>
        <location evidence="1">Cell membrane</location>
        <topology evidence="1">Multi-pass membrane protein</topology>
    </subcellularLocation>
</comment>
<dbReference type="PANTHER" id="PTHR43394:SF1">
    <property type="entry name" value="ATP-BINDING CASSETTE SUB-FAMILY B MEMBER 10, MITOCHONDRIAL"/>
    <property type="match status" value="1"/>
</dbReference>
<dbReference type="GO" id="GO:0005886">
    <property type="term" value="C:plasma membrane"/>
    <property type="evidence" value="ECO:0007669"/>
    <property type="project" value="UniProtKB-SubCell"/>
</dbReference>
<dbReference type="Proteomes" id="UP000238426">
    <property type="component" value="Unassembled WGS sequence"/>
</dbReference>
<evidence type="ECO:0000256" key="7">
    <source>
        <dbReference type="ARBA" id="ARBA00023136"/>
    </source>
</evidence>
<evidence type="ECO:0000256" key="8">
    <source>
        <dbReference type="SAM" id="Phobius"/>
    </source>
</evidence>
<dbReference type="Gene3D" id="3.40.50.300">
    <property type="entry name" value="P-loop containing nucleotide triphosphate hydrolases"/>
    <property type="match status" value="1"/>
</dbReference>
<organism evidence="11 12">
    <name type="scientific">Aurantibacter aestuarii</name>
    <dbReference type="NCBI Taxonomy" id="1266046"/>
    <lineage>
        <taxon>Bacteria</taxon>
        <taxon>Pseudomonadati</taxon>
        <taxon>Bacteroidota</taxon>
        <taxon>Flavobacteriia</taxon>
        <taxon>Flavobacteriales</taxon>
        <taxon>Flavobacteriaceae</taxon>
        <taxon>Aurantibacter</taxon>
    </lineage>
</organism>
<evidence type="ECO:0000256" key="1">
    <source>
        <dbReference type="ARBA" id="ARBA00004651"/>
    </source>
</evidence>
<dbReference type="PROSITE" id="PS50893">
    <property type="entry name" value="ABC_TRANSPORTER_2"/>
    <property type="match status" value="1"/>
</dbReference>
<feature type="transmembrane region" description="Helical" evidence="8">
    <location>
        <begin position="27"/>
        <end position="45"/>
    </location>
</feature>
<dbReference type="InterPro" id="IPR003439">
    <property type="entry name" value="ABC_transporter-like_ATP-bd"/>
</dbReference>
<evidence type="ECO:0000313" key="12">
    <source>
        <dbReference type="Proteomes" id="UP000238426"/>
    </source>
</evidence>
<feature type="domain" description="ABC transmembrane type-1" evidence="10">
    <location>
        <begin position="30"/>
        <end position="312"/>
    </location>
</feature>
<feature type="transmembrane region" description="Helical" evidence="8">
    <location>
        <begin position="65"/>
        <end position="89"/>
    </location>
</feature>
<evidence type="ECO:0000256" key="4">
    <source>
        <dbReference type="ARBA" id="ARBA00022741"/>
    </source>
</evidence>
<dbReference type="InterPro" id="IPR027417">
    <property type="entry name" value="P-loop_NTPase"/>
</dbReference>
<proteinExistence type="predicted"/>
<evidence type="ECO:0000256" key="2">
    <source>
        <dbReference type="ARBA" id="ARBA00022448"/>
    </source>
</evidence>
<dbReference type="InterPro" id="IPR011527">
    <property type="entry name" value="ABC1_TM_dom"/>
</dbReference>
<evidence type="ECO:0000256" key="5">
    <source>
        <dbReference type="ARBA" id="ARBA00022840"/>
    </source>
</evidence>
<keyword evidence="5 11" id="KW-0067">ATP-binding</keyword>